<dbReference type="Proteomes" id="UP000315343">
    <property type="component" value="Unassembled WGS sequence"/>
</dbReference>
<name>A0A562J6T7_9FIRM</name>
<evidence type="ECO:0000313" key="3">
    <source>
        <dbReference type="Proteomes" id="UP000315343"/>
    </source>
</evidence>
<evidence type="ECO:0008006" key="4">
    <source>
        <dbReference type="Google" id="ProtNLM"/>
    </source>
</evidence>
<keyword evidence="3" id="KW-1185">Reference proteome</keyword>
<keyword evidence="1" id="KW-0732">Signal</keyword>
<dbReference type="EMBL" id="VLKH01000008">
    <property type="protein sequence ID" value="TWH78635.1"/>
    <property type="molecule type" value="Genomic_DNA"/>
</dbReference>
<feature type="signal peptide" evidence="1">
    <location>
        <begin position="1"/>
        <end position="19"/>
    </location>
</feature>
<evidence type="ECO:0000313" key="2">
    <source>
        <dbReference type="EMBL" id="TWH78635.1"/>
    </source>
</evidence>
<gene>
    <name evidence="2" type="ORF">LY60_02660</name>
</gene>
<comment type="caution">
    <text evidence="2">The sequence shown here is derived from an EMBL/GenBank/DDBJ whole genome shotgun (WGS) entry which is preliminary data.</text>
</comment>
<organism evidence="2 3">
    <name type="scientific">Sedimentibacter saalensis</name>
    <dbReference type="NCBI Taxonomy" id="130788"/>
    <lineage>
        <taxon>Bacteria</taxon>
        <taxon>Bacillati</taxon>
        <taxon>Bacillota</taxon>
        <taxon>Tissierellia</taxon>
        <taxon>Sedimentibacter</taxon>
    </lineage>
</organism>
<reference evidence="2 3" key="1">
    <citation type="submission" date="2019-07" db="EMBL/GenBank/DDBJ databases">
        <title>Genomic Encyclopedia of Type Strains, Phase I: the one thousand microbial genomes (KMG-I) project.</title>
        <authorList>
            <person name="Kyrpides N."/>
        </authorList>
    </citation>
    <scope>NUCLEOTIDE SEQUENCE [LARGE SCALE GENOMIC DNA]</scope>
    <source>
        <strain evidence="2 3">DSM 13558</strain>
    </source>
</reference>
<evidence type="ECO:0000256" key="1">
    <source>
        <dbReference type="SAM" id="SignalP"/>
    </source>
</evidence>
<dbReference type="RefSeq" id="WP_145084530.1">
    <property type="nucleotide sequence ID" value="NZ_VLKH01000008.1"/>
</dbReference>
<dbReference type="PROSITE" id="PS51257">
    <property type="entry name" value="PROKAR_LIPOPROTEIN"/>
    <property type="match status" value="1"/>
</dbReference>
<feature type="chain" id="PRO_5039085806" description="DUF5105 domain-containing protein" evidence="1">
    <location>
        <begin position="20"/>
        <end position="254"/>
    </location>
</feature>
<accession>A0A562J6T7</accession>
<proteinExistence type="predicted"/>
<protein>
    <recommendedName>
        <fullName evidence="4">DUF5105 domain-containing protein</fullName>
    </recommendedName>
</protein>
<sequence>MKKLLLLFILSTAILTACSGPGKVEDIDNNPSDIVYDDKTEQKVYEEVTEVFDAVKVYDESAIKKQFGEGFLDYFIGDSESLKLLTGKMDYKVNSIELNDSKDRAYVEMSITGVDTAKIMYEILMFNNGFPGMINSNKKIEEVRKDLTVNVVNRNINNIMENTINITVKKEGFNWEVVNDVMIREAIVGSSISYDTIYMKVSENIMNVRKTVSELYDIERPNISLEEYTNKKLTEFCENYLSEHINDYPFSEAF</sequence>
<dbReference type="AlphaFoldDB" id="A0A562J6T7"/>